<feature type="domain" description="Luciferase-like" evidence="2">
    <location>
        <begin position="6"/>
        <end position="293"/>
    </location>
</feature>
<dbReference type="OrthoDB" id="9780518at2"/>
<dbReference type="InterPro" id="IPR019949">
    <property type="entry name" value="CmoO-like"/>
</dbReference>
<dbReference type="InterPro" id="IPR011251">
    <property type="entry name" value="Luciferase-like_dom"/>
</dbReference>
<dbReference type="Pfam" id="PF00296">
    <property type="entry name" value="Bac_luciferase"/>
    <property type="match status" value="1"/>
</dbReference>
<dbReference type="GO" id="GO:0016705">
    <property type="term" value="F:oxidoreductase activity, acting on paired donors, with incorporation or reduction of molecular oxygen"/>
    <property type="evidence" value="ECO:0007669"/>
    <property type="project" value="InterPro"/>
</dbReference>
<dbReference type="PANTHER" id="PTHR30137">
    <property type="entry name" value="LUCIFERASE-LIKE MONOOXYGENASE"/>
    <property type="match status" value="1"/>
</dbReference>
<gene>
    <name evidence="3" type="ORF">DMH04_33835</name>
</gene>
<comment type="similarity">
    <text evidence="1">To bacterial alkanal monooxygenase alpha and beta chains.</text>
</comment>
<proteinExistence type="predicted"/>
<reference evidence="3 4" key="1">
    <citation type="submission" date="2018-05" db="EMBL/GenBank/DDBJ databases">
        <title>Evolution of GPA BGCs.</title>
        <authorList>
            <person name="Waglechner N."/>
            <person name="Wright G.D."/>
        </authorList>
    </citation>
    <scope>NUCLEOTIDE SEQUENCE [LARGE SCALE GENOMIC DNA]</scope>
    <source>
        <strain evidence="3 4">A82846</strain>
    </source>
</reference>
<sequence>MPLPLSVLDLAVIGPDTSPEQAIRDVVDVARTAEDHGYQRFWVAEHHAMPRTAGSSPAVLMAHIAARTSTLRVGSGGVMLPNHSPLVIAEQFAVLQALYGNRVDLGVGRSSAKTLVDEALHRHPRATSEFPEMIDELIGFLHRHWPDGHRFQSLELSPRVETPPEIFVLGASENGARVAAQRGLPFVYGHHLGRNITRPAAVDRYRAAFTPGPRGSRPYVIVSINVVSAETDADGEQEAMGIALAEVERTATVPLVESRVHHLAHRALDEGQVVYGGPATVHTQIHELATTLGADEIMLVPYDLTGAGRSRTLRLLAQTQPVSATNGRVPVG</sequence>
<dbReference type="GO" id="GO:0005829">
    <property type="term" value="C:cytosol"/>
    <property type="evidence" value="ECO:0007669"/>
    <property type="project" value="TreeGrafter"/>
</dbReference>
<evidence type="ECO:0000313" key="4">
    <source>
        <dbReference type="Proteomes" id="UP000287547"/>
    </source>
</evidence>
<protein>
    <submittedName>
        <fullName evidence="3">MsnO8 family LLM class oxidoreductase</fullName>
    </submittedName>
</protein>
<dbReference type="CDD" id="cd00347">
    <property type="entry name" value="Flavin_utilizing_monoxygenases"/>
    <property type="match status" value="1"/>
</dbReference>
<dbReference type="Gene3D" id="3.20.20.30">
    <property type="entry name" value="Luciferase-like domain"/>
    <property type="match status" value="1"/>
</dbReference>
<dbReference type="Proteomes" id="UP000287547">
    <property type="component" value="Unassembled WGS sequence"/>
</dbReference>
<evidence type="ECO:0000256" key="1">
    <source>
        <dbReference type="ARBA" id="ARBA00007789"/>
    </source>
</evidence>
<dbReference type="SUPFAM" id="SSF51679">
    <property type="entry name" value="Bacterial luciferase-like"/>
    <property type="match status" value="1"/>
</dbReference>
<dbReference type="InterPro" id="IPR036661">
    <property type="entry name" value="Luciferase-like_sf"/>
</dbReference>
<dbReference type="InterPro" id="IPR050766">
    <property type="entry name" value="Bact_Lucif_Oxidored"/>
</dbReference>
<dbReference type="NCBIfam" id="TIGR03558">
    <property type="entry name" value="oxido_grp_1"/>
    <property type="match status" value="1"/>
</dbReference>
<evidence type="ECO:0000259" key="2">
    <source>
        <dbReference type="Pfam" id="PF00296"/>
    </source>
</evidence>
<dbReference type="RefSeq" id="WP_051795002.1">
    <property type="nucleotide sequence ID" value="NZ_QHKI01000037.1"/>
</dbReference>
<evidence type="ECO:0000313" key="3">
    <source>
        <dbReference type="EMBL" id="RSM78144.1"/>
    </source>
</evidence>
<comment type="caution">
    <text evidence="3">The sequence shown here is derived from an EMBL/GenBank/DDBJ whole genome shotgun (WGS) entry which is preliminary data.</text>
</comment>
<dbReference type="EMBL" id="QHKI01000037">
    <property type="protein sequence ID" value="RSM78144.1"/>
    <property type="molecule type" value="Genomic_DNA"/>
</dbReference>
<dbReference type="AlphaFoldDB" id="A0A428Z0X0"/>
<dbReference type="PANTHER" id="PTHR30137:SF6">
    <property type="entry name" value="LUCIFERASE-LIKE MONOOXYGENASE"/>
    <property type="match status" value="1"/>
</dbReference>
<name>A0A428Z0X0_KIBAR</name>
<organism evidence="3 4">
    <name type="scientific">Kibdelosporangium aridum</name>
    <dbReference type="NCBI Taxonomy" id="2030"/>
    <lineage>
        <taxon>Bacteria</taxon>
        <taxon>Bacillati</taxon>
        <taxon>Actinomycetota</taxon>
        <taxon>Actinomycetes</taxon>
        <taxon>Pseudonocardiales</taxon>
        <taxon>Pseudonocardiaceae</taxon>
        <taxon>Kibdelosporangium</taxon>
    </lineage>
</organism>
<accession>A0A428Z0X0</accession>